<organism evidence="1 2">
    <name type="scientific">Salinimicrobium marinum</name>
    <dbReference type="NCBI Taxonomy" id="680283"/>
    <lineage>
        <taxon>Bacteria</taxon>
        <taxon>Pseudomonadati</taxon>
        <taxon>Bacteroidota</taxon>
        <taxon>Flavobacteriia</taxon>
        <taxon>Flavobacteriales</taxon>
        <taxon>Flavobacteriaceae</taxon>
        <taxon>Salinimicrobium</taxon>
    </lineage>
</organism>
<reference evidence="1" key="2">
    <citation type="submission" date="2020-09" db="EMBL/GenBank/DDBJ databases">
        <authorList>
            <person name="Sun Q."/>
            <person name="Kim S."/>
        </authorList>
    </citation>
    <scope>NUCLEOTIDE SEQUENCE</scope>
    <source>
        <strain evidence="1">KCTC 12719</strain>
    </source>
</reference>
<gene>
    <name evidence="1" type="ORF">GCM10007103_07170</name>
</gene>
<dbReference type="EMBL" id="BMXB01000001">
    <property type="protein sequence ID" value="GHA28176.1"/>
    <property type="molecule type" value="Genomic_DNA"/>
</dbReference>
<dbReference type="AlphaFoldDB" id="A0A918VVY6"/>
<reference evidence="1" key="1">
    <citation type="journal article" date="2014" name="Int. J. Syst. Evol. Microbiol.">
        <title>Complete genome sequence of Corynebacterium casei LMG S-19264T (=DSM 44701T), isolated from a smear-ripened cheese.</title>
        <authorList>
            <consortium name="US DOE Joint Genome Institute (JGI-PGF)"/>
            <person name="Walter F."/>
            <person name="Albersmeier A."/>
            <person name="Kalinowski J."/>
            <person name="Ruckert C."/>
        </authorList>
    </citation>
    <scope>NUCLEOTIDE SEQUENCE</scope>
    <source>
        <strain evidence="1">KCTC 12719</strain>
    </source>
</reference>
<proteinExistence type="predicted"/>
<dbReference type="Proteomes" id="UP000610456">
    <property type="component" value="Unassembled WGS sequence"/>
</dbReference>
<evidence type="ECO:0008006" key="3">
    <source>
        <dbReference type="Google" id="ProtNLM"/>
    </source>
</evidence>
<dbReference type="InterPro" id="IPR026341">
    <property type="entry name" value="T9SS_type_B"/>
</dbReference>
<keyword evidence="2" id="KW-1185">Reference proteome</keyword>
<comment type="caution">
    <text evidence="1">The sequence shown here is derived from an EMBL/GenBank/DDBJ whole genome shotgun (WGS) entry which is preliminary data.</text>
</comment>
<evidence type="ECO:0000313" key="1">
    <source>
        <dbReference type="EMBL" id="GHA28176.1"/>
    </source>
</evidence>
<sequence>MGAIEVCGNGKISSNASGFGVQEVNLNNSCGSLEHNSLWIKIEITTSGTLGFTLTPTNTAMEVDYDFFVFGPTVSCGNLGNSIRCSTTNPIAAGLLNNLTGMRDSETDLSEGPGPAGNSFVRSLDVQPGDTYYIVIDRPIGQSPFELEWTGTATTGGSPFPEGVEANQPQDLENCGTNGTAYFDVFQTRNEINTQPQATVEYYEALEDAIDLTNQITGIYTSYQSRKTIYARVENSVTGCYEIVEFDLIIPESPPVATAVNYEICDLDLNDTEHFELATQENQILNGLPANDHLISYYNSSAEAQADTNRLLSSGITSSGEEIFVRIEDKNNPGCVSISRLSLIVNTPATLSEITPEEIVVQVSSRSIDLDIINSENFLYALNDPSGPYQPGINFEDVNPGINILYIRGNEGCELMTFEILVPEYGAFFTPNGDGYNDHWNLNTGNFLNHENAIRIFDRYGKLLKEILPNEVGWDGIFNGKSMPADDYWFTFTLPSGQEIKDHFSLVR</sequence>
<evidence type="ECO:0000313" key="2">
    <source>
        <dbReference type="Proteomes" id="UP000610456"/>
    </source>
</evidence>
<name>A0A918VVY6_9FLAO</name>
<dbReference type="NCBIfam" id="TIGR04131">
    <property type="entry name" value="Bac_Flav_CTERM"/>
    <property type="match status" value="1"/>
</dbReference>
<accession>A0A918VVY6</accession>
<dbReference type="Pfam" id="PF13585">
    <property type="entry name" value="CHU_C"/>
    <property type="match status" value="1"/>
</dbReference>
<protein>
    <recommendedName>
        <fullName evidence="3">Gliding motility-associated C-terminal domain-containing protein</fullName>
    </recommendedName>
</protein>